<dbReference type="RefSeq" id="WP_145380018.1">
    <property type="nucleotide sequence ID" value="NZ_CP036276.1"/>
</dbReference>
<dbReference type="EMBL" id="CP036276">
    <property type="protein sequence ID" value="QDU47260.1"/>
    <property type="molecule type" value="Genomic_DNA"/>
</dbReference>
<sequence>MAILGLLTGEMLSEIVYTRRRKTKCRSGETLDHNHYHVSHTVADRVTTARLPGTALLAMTAISGRCFACWEDRTGDTCRDMLAVLCINGHTSLNIHSKFVLIGHDCSPVETMKEEYAV</sequence>
<gene>
    <name evidence="1" type="ORF">Mal52_57880</name>
</gene>
<protein>
    <submittedName>
        <fullName evidence="1">Uncharacterized protein</fullName>
    </submittedName>
</protein>
<dbReference type="Proteomes" id="UP000319383">
    <property type="component" value="Chromosome"/>
</dbReference>
<accession>A0A517ZXR5</accession>
<proteinExistence type="predicted"/>
<organism evidence="1 2">
    <name type="scientific">Symmachiella dynata</name>
    <dbReference type="NCBI Taxonomy" id="2527995"/>
    <lineage>
        <taxon>Bacteria</taxon>
        <taxon>Pseudomonadati</taxon>
        <taxon>Planctomycetota</taxon>
        <taxon>Planctomycetia</taxon>
        <taxon>Planctomycetales</taxon>
        <taxon>Planctomycetaceae</taxon>
        <taxon>Symmachiella</taxon>
    </lineage>
</organism>
<evidence type="ECO:0000313" key="2">
    <source>
        <dbReference type="Proteomes" id="UP000319383"/>
    </source>
</evidence>
<reference evidence="1 2" key="1">
    <citation type="submission" date="2019-02" db="EMBL/GenBank/DDBJ databases">
        <title>Deep-cultivation of Planctomycetes and their phenomic and genomic characterization uncovers novel biology.</title>
        <authorList>
            <person name="Wiegand S."/>
            <person name="Jogler M."/>
            <person name="Boedeker C."/>
            <person name="Pinto D."/>
            <person name="Vollmers J."/>
            <person name="Rivas-Marin E."/>
            <person name="Kohn T."/>
            <person name="Peeters S.H."/>
            <person name="Heuer A."/>
            <person name="Rast P."/>
            <person name="Oberbeckmann S."/>
            <person name="Bunk B."/>
            <person name="Jeske O."/>
            <person name="Meyerdierks A."/>
            <person name="Storesund J.E."/>
            <person name="Kallscheuer N."/>
            <person name="Luecker S."/>
            <person name="Lage O.M."/>
            <person name="Pohl T."/>
            <person name="Merkel B.J."/>
            <person name="Hornburger P."/>
            <person name="Mueller R.-W."/>
            <person name="Bruemmer F."/>
            <person name="Labrenz M."/>
            <person name="Spormann A.M."/>
            <person name="Op den Camp H."/>
            <person name="Overmann J."/>
            <person name="Amann R."/>
            <person name="Jetten M.S.M."/>
            <person name="Mascher T."/>
            <person name="Medema M.H."/>
            <person name="Devos D.P."/>
            <person name="Kaster A.-K."/>
            <person name="Ovreas L."/>
            <person name="Rohde M."/>
            <person name="Galperin M.Y."/>
            <person name="Jogler C."/>
        </authorList>
    </citation>
    <scope>NUCLEOTIDE SEQUENCE [LARGE SCALE GENOMIC DNA]</scope>
    <source>
        <strain evidence="1 2">Mal52</strain>
    </source>
</reference>
<dbReference type="KEGG" id="sdyn:Mal52_57880"/>
<keyword evidence="2" id="KW-1185">Reference proteome</keyword>
<dbReference type="AlphaFoldDB" id="A0A517ZXR5"/>
<evidence type="ECO:0000313" key="1">
    <source>
        <dbReference type="EMBL" id="QDU47260.1"/>
    </source>
</evidence>
<name>A0A517ZXR5_9PLAN</name>